<dbReference type="EMBL" id="JABAGV010000037">
    <property type="protein sequence ID" value="MBC2475886.1"/>
    <property type="molecule type" value="Genomic_DNA"/>
</dbReference>
<name>A0AAW3WAF0_CLOBE</name>
<accession>A0AAW3WAF0</accession>
<evidence type="ECO:0000313" key="3">
    <source>
        <dbReference type="Proteomes" id="UP001194098"/>
    </source>
</evidence>
<sequence length="199" mass="22356">MKKKKSGFTLIEVIIVLVLTVIVLGIICSIFITGNKVFSDSDVKSTLQMEAKNMQEELTQIGIQGISVTDIEINGASRNADGQYVDKKYSEIDSSKINRIEIQGYDKDSVYSNDGTVSNEKYYNIIYNEDGKLKLVYDNGDSKILSENVNSFRIVPQDKNKSFAESSSIEFDIILSEKKSYSNVKYPISINVSFRNRGD</sequence>
<evidence type="ECO:0000256" key="1">
    <source>
        <dbReference type="SAM" id="Phobius"/>
    </source>
</evidence>
<keyword evidence="1" id="KW-0812">Transmembrane</keyword>
<keyword evidence="1" id="KW-0472">Membrane</keyword>
<comment type="caution">
    <text evidence="2">The sequence shown here is derived from an EMBL/GenBank/DDBJ whole genome shotgun (WGS) entry which is preliminary data.</text>
</comment>
<organism evidence="2 3">
    <name type="scientific">Clostridium beijerinckii</name>
    <name type="common">Clostridium MP</name>
    <dbReference type="NCBI Taxonomy" id="1520"/>
    <lineage>
        <taxon>Bacteria</taxon>
        <taxon>Bacillati</taxon>
        <taxon>Bacillota</taxon>
        <taxon>Clostridia</taxon>
        <taxon>Eubacteriales</taxon>
        <taxon>Clostridiaceae</taxon>
        <taxon>Clostridium</taxon>
    </lineage>
</organism>
<keyword evidence="1" id="KW-1133">Transmembrane helix</keyword>
<reference evidence="2" key="2">
    <citation type="journal article" date="2022" name="Nat. Biotechnol.">
        <title>Carbon-negative production of acetone and isopropanol by gas fermentation at industrial pilot scale.</title>
        <authorList>
            <person name="Liew F.E."/>
            <person name="Nogle R."/>
            <person name="Abdalla T."/>
            <person name="Rasor B.J."/>
            <person name="Canter C."/>
            <person name="Jensen R.O."/>
            <person name="Wang L."/>
            <person name="Strutz J."/>
            <person name="Chirania P."/>
            <person name="De Tissera S."/>
            <person name="Mueller A.P."/>
            <person name="Ruan Z."/>
            <person name="Gao A."/>
            <person name="Tran L."/>
            <person name="Engle N.L."/>
            <person name="Bromley J.C."/>
            <person name="Daniell J."/>
            <person name="Conrado R."/>
            <person name="Tschaplinski T.J."/>
            <person name="Giannone R.J."/>
            <person name="Hettich R.L."/>
            <person name="Karim A.S."/>
            <person name="Simpson S.D."/>
            <person name="Brown S.D."/>
            <person name="Leang C."/>
            <person name="Jewett M.C."/>
            <person name="Kopke M."/>
        </authorList>
    </citation>
    <scope>NUCLEOTIDE SEQUENCE</scope>
    <source>
        <strain evidence="2">DJ015</strain>
    </source>
</reference>
<dbReference type="RefSeq" id="WP_171781345.1">
    <property type="nucleotide sequence ID" value="NZ_JABAGV010000037.1"/>
</dbReference>
<dbReference type="InterPro" id="IPR012902">
    <property type="entry name" value="N_methyl_site"/>
</dbReference>
<dbReference type="NCBIfam" id="TIGR02532">
    <property type="entry name" value="IV_pilin_GFxxxE"/>
    <property type="match status" value="1"/>
</dbReference>
<gene>
    <name evidence="2" type="ORF">HGI39_14505</name>
</gene>
<protein>
    <submittedName>
        <fullName evidence="2">Prepilin-type N-terminal cleavage/methylation domain-containing protein</fullName>
    </submittedName>
</protein>
<evidence type="ECO:0000313" key="2">
    <source>
        <dbReference type="EMBL" id="MBC2475886.1"/>
    </source>
</evidence>
<proteinExistence type="predicted"/>
<dbReference type="Pfam" id="PF07963">
    <property type="entry name" value="N_methyl"/>
    <property type="match status" value="1"/>
</dbReference>
<dbReference type="Proteomes" id="UP001194098">
    <property type="component" value="Unassembled WGS sequence"/>
</dbReference>
<dbReference type="PROSITE" id="PS00409">
    <property type="entry name" value="PROKAR_NTER_METHYL"/>
    <property type="match status" value="1"/>
</dbReference>
<dbReference type="AlphaFoldDB" id="A0AAW3WAF0"/>
<reference evidence="2" key="1">
    <citation type="submission" date="2020-04" db="EMBL/GenBank/DDBJ databases">
        <authorList>
            <person name="Brown S."/>
        </authorList>
    </citation>
    <scope>NUCLEOTIDE SEQUENCE</scope>
    <source>
        <strain evidence="2">DJ015</strain>
    </source>
</reference>
<feature type="transmembrane region" description="Helical" evidence="1">
    <location>
        <begin position="7"/>
        <end position="32"/>
    </location>
</feature>